<dbReference type="AlphaFoldDB" id="A0A7J7N1X0"/>
<sequence>MTTYADQIVLSFENFKGLRLPYKVTDDTKELSMYIFLPHKRDGLWNLVKKVASDSKFLTKHVRKLSRYVNVERFMIPKFKISFGFEASKVLKEGGLDLPFSKGDDAGLHGTVIEKRLRIQASEVLIEGGLHLPFSDGDDAGLHGTVIEKLLKVSKDLHRSFFVVNEEGTPNTGSCCDCCIR</sequence>
<dbReference type="Gene3D" id="2.30.39.10">
    <property type="entry name" value="Alpha-1-antitrypsin, domain 1"/>
    <property type="match status" value="1"/>
</dbReference>
<dbReference type="InterPro" id="IPR042185">
    <property type="entry name" value="Serpin_sf_2"/>
</dbReference>
<accession>A0A7J7N1X0</accession>
<dbReference type="GO" id="GO:0005615">
    <property type="term" value="C:extracellular space"/>
    <property type="evidence" value="ECO:0007669"/>
    <property type="project" value="InterPro"/>
</dbReference>
<dbReference type="PANTHER" id="PTHR11461:SF211">
    <property type="entry name" value="GH10112P-RELATED"/>
    <property type="match status" value="1"/>
</dbReference>
<protein>
    <recommendedName>
        <fullName evidence="2">Serpin domain-containing protein</fullName>
    </recommendedName>
</protein>
<dbReference type="InterPro" id="IPR042178">
    <property type="entry name" value="Serpin_sf_1"/>
</dbReference>
<evidence type="ECO:0000313" key="3">
    <source>
        <dbReference type="EMBL" id="KAF6161126.1"/>
    </source>
</evidence>
<evidence type="ECO:0000313" key="4">
    <source>
        <dbReference type="Proteomes" id="UP000541444"/>
    </source>
</evidence>
<dbReference type="InterPro" id="IPR000215">
    <property type="entry name" value="Serpin_fam"/>
</dbReference>
<name>A0A7J7N1X0_9MAGN</name>
<evidence type="ECO:0000256" key="1">
    <source>
        <dbReference type="ARBA" id="ARBA00009500"/>
    </source>
</evidence>
<reference evidence="3 4" key="1">
    <citation type="journal article" date="2020" name="IScience">
        <title>Genome Sequencing of the Endangered Kingdonia uniflora (Circaeasteraceae, Ranunculales) Reveals Potential Mechanisms of Evolutionary Specialization.</title>
        <authorList>
            <person name="Sun Y."/>
            <person name="Deng T."/>
            <person name="Zhang A."/>
            <person name="Moore M.J."/>
            <person name="Landis J.B."/>
            <person name="Lin N."/>
            <person name="Zhang H."/>
            <person name="Zhang X."/>
            <person name="Huang J."/>
            <person name="Zhang X."/>
            <person name="Sun H."/>
            <person name="Wang H."/>
        </authorList>
    </citation>
    <scope>NUCLEOTIDE SEQUENCE [LARGE SCALE GENOMIC DNA]</scope>
    <source>
        <strain evidence="3">TB1705</strain>
        <tissue evidence="3">Leaf</tissue>
    </source>
</reference>
<dbReference type="SUPFAM" id="SSF56574">
    <property type="entry name" value="Serpins"/>
    <property type="match status" value="1"/>
</dbReference>
<feature type="domain" description="Serpin" evidence="2">
    <location>
        <begin position="12"/>
        <end position="171"/>
    </location>
</feature>
<dbReference type="Proteomes" id="UP000541444">
    <property type="component" value="Unassembled WGS sequence"/>
</dbReference>
<proteinExistence type="inferred from homology"/>
<gene>
    <name evidence="3" type="ORF">GIB67_007767</name>
</gene>
<dbReference type="PANTHER" id="PTHR11461">
    <property type="entry name" value="SERINE PROTEASE INHIBITOR, SERPIN"/>
    <property type="match status" value="1"/>
</dbReference>
<dbReference type="OrthoDB" id="1063785at2759"/>
<dbReference type="GO" id="GO:0004867">
    <property type="term" value="F:serine-type endopeptidase inhibitor activity"/>
    <property type="evidence" value="ECO:0007669"/>
    <property type="project" value="InterPro"/>
</dbReference>
<comment type="similarity">
    <text evidence="1">Belongs to the serpin family.</text>
</comment>
<dbReference type="InterPro" id="IPR023796">
    <property type="entry name" value="Serpin_dom"/>
</dbReference>
<comment type="caution">
    <text evidence="3">The sequence shown here is derived from an EMBL/GenBank/DDBJ whole genome shotgun (WGS) entry which is preliminary data.</text>
</comment>
<organism evidence="3 4">
    <name type="scientific">Kingdonia uniflora</name>
    <dbReference type="NCBI Taxonomy" id="39325"/>
    <lineage>
        <taxon>Eukaryota</taxon>
        <taxon>Viridiplantae</taxon>
        <taxon>Streptophyta</taxon>
        <taxon>Embryophyta</taxon>
        <taxon>Tracheophyta</taxon>
        <taxon>Spermatophyta</taxon>
        <taxon>Magnoliopsida</taxon>
        <taxon>Ranunculales</taxon>
        <taxon>Circaeasteraceae</taxon>
        <taxon>Kingdonia</taxon>
    </lineage>
</organism>
<keyword evidence="4" id="KW-1185">Reference proteome</keyword>
<dbReference type="EMBL" id="JACGCM010001144">
    <property type="protein sequence ID" value="KAF6161126.1"/>
    <property type="molecule type" value="Genomic_DNA"/>
</dbReference>
<evidence type="ECO:0000259" key="2">
    <source>
        <dbReference type="Pfam" id="PF00079"/>
    </source>
</evidence>
<dbReference type="InterPro" id="IPR036186">
    <property type="entry name" value="Serpin_sf"/>
</dbReference>
<dbReference type="Pfam" id="PF00079">
    <property type="entry name" value="Serpin"/>
    <property type="match status" value="1"/>
</dbReference>
<dbReference type="Gene3D" id="3.30.497.10">
    <property type="entry name" value="Antithrombin, subunit I, domain 2"/>
    <property type="match status" value="1"/>
</dbReference>